<reference evidence="2" key="1">
    <citation type="submission" date="2024-06" db="EMBL/GenBank/DDBJ databases">
        <authorList>
            <person name="Liu X."/>
            <person name="Lenzi L."/>
            <person name="Haldenby T S."/>
            <person name="Uol C."/>
        </authorList>
    </citation>
    <scope>NUCLEOTIDE SEQUENCE</scope>
</reference>
<protein>
    <submittedName>
        <fullName evidence="2">Uncharacterized protein</fullName>
    </submittedName>
</protein>
<feature type="region of interest" description="Disordered" evidence="1">
    <location>
        <begin position="1"/>
        <end position="159"/>
    </location>
</feature>
<proteinExistence type="predicted"/>
<evidence type="ECO:0000313" key="3">
    <source>
        <dbReference type="Proteomes" id="UP001497525"/>
    </source>
</evidence>
<feature type="compositionally biased region" description="Low complexity" evidence="1">
    <location>
        <begin position="52"/>
        <end position="63"/>
    </location>
</feature>
<dbReference type="AlphaFoldDB" id="A0AAV2THK3"/>
<dbReference type="Proteomes" id="UP001497525">
    <property type="component" value="Unassembled WGS sequence"/>
</dbReference>
<comment type="caution">
    <text evidence="2">The sequence shown here is derived from an EMBL/GenBank/DDBJ whole genome shotgun (WGS) entry which is preliminary data.</text>
</comment>
<evidence type="ECO:0000256" key="1">
    <source>
        <dbReference type="SAM" id="MobiDB-lite"/>
    </source>
</evidence>
<accession>A0AAV2THK3</accession>
<feature type="compositionally biased region" description="Basic and acidic residues" evidence="1">
    <location>
        <begin position="19"/>
        <end position="33"/>
    </location>
</feature>
<sequence length="310" mass="34815">MSEHCKSCSSAEAKSTARKPADGRRTISLDKIKKFMARKSTKNSGDEPKGKSQSISDDSQSSSRKVCKPRQMSEPPRTPESGYVVGKKSTGSIKGDSLEQDKATPASKLKQHSGDSEQDRTVSSCSLPLHSLPIPPKAKKSGKSYSESATKTNPTETTTTSSYVTQTCPICKGIYGSVSIGIHIRACQALSELRYEKLIAQKAWDSRLMRRPSHPPGTICFICGRRYTHASWDLHIPRCLQKWLLWNSLLPKDKRHKRRPVTPEPTEDEISRRIEEAHQRGLTYYIREDAVDDIMREESDRNRLPLELIC</sequence>
<name>A0AAV2THK3_CALDB</name>
<evidence type="ECO:0000313" key="2">
    <source>
        <dbReference type="EMBL" id="CAL5134623.1"/>
    </source>
</evidence>
<feature type="compositionally biased region" description="Low complexity" evidence="1">
    <location>
        <begin position="148"/>
        <end position="159"/>
    </location>
</feature>
<gene>
    <name evidence="2" type="ORF">CDAUBV1_LOCUS8402</name>
</gene>
<organism evidence="2 3">
    <name type="scientific">Calicophoron daubneyi</name>
    <name type="common">Rumen fluke</name>
    <name type="synonym">Paramphistomum daubneyi</name>
    <dbReference type="NCBI Taxonomy" id="300641"/>
    <lineage>
        <taxon>Eukaryota</taxon>
        <taxon>Metazoa</taxon>
        <taxon>Spiralia</taxon>
        <taxon>Lophotrochozoa</taxon>
        <taxon>Platyhelminthes</taxon>
        <taxon>Trematoda</taxon>
        <taxon>Digenea</taxon>
        <taxon>Plagiorchiida</taxon>
        <taxon>Pronocephalata</taxon>
        <taxon>Paramphistomoidea</taxon>
        <taxon>Paramphistomidae</taxon>
        <taxon>Calicophoron</taxon>
    </lineage>
</organism>
<dbReference type="EMBL" id="CAXLJL010000212">
    <property type="protein sequence ID" value="CAL5134623.1"/>
    <property type="molecule type" value="Genomic_DNA"/>
</dbReference>